<gene>
    <name evidence="1" type="ORF">CEXT_218891</name>
</gene>
<comment type="caution">
    <text evidence="1">The sequence shown here is derived from an EMBL/GenBank/DDBJ whole genome shotgun (WGS) entry which is preliminary data.</text>
</comment>
<dbReference type="EMBL" id="BPLR01010721">
    <property type="protein sequence ID" value="GIY41519.1"/>
    <property type="molecule type" value="Genomic_DNA"/>
</dbReference>
<evidence type="ECO:0000313" key="1">
    <source>
        <dbReference type="EMBL" id="GIY41519.1"/>
    </source>
</evidence>
<protein>
    <submittedName>
        <fullName evidence="1">Uncharacterized protein</fullName>
    </submittedName>
</protein>
<name>A0AAV4T725_CAEEX</name>
<dbReference type="Proteomes" id="UP001054945">
    <property type="component" value="Unassembled WGS sequence"/>
</dbReference>
<organism evidence="1 2">
    <name type="scientific">Caerostris extrusa</name>
    <name type="common">Bark spider</name>
    <name type="synonym">Caerostris bankana</name>
    <dbReference type="NCBI Taxonomy" id="172846"/>
    <lineage>
        <taxon>Eukaryota</taxon>
        <taxon>Metazoa</taxon>
        <taxon>Ecdysozoa</taxon>
        <taxon>Arthropoda</taxon>
        <taxon>Chelicerata</taxon>
        <taxon>Arachnida</taxon>
        <taxon>Araneae</taxon>
        <taxon>Araneomorphae</taxon>
        <taxon>Entelegynae</taxon>
        <taxon>Araneoidea</taxon>
        <taxon>Araneidae</taxon>
        <taxon>Caerostris</taxon>
    </lineage>
</organism>
<keyword evidence="2" id="KW-1185">Reference proteome</keyword>
<accession>A0AAV4T725</accession>
<dbReference type="AlphaFoldDB" id="A0AAV4T725"/>
<evidence type="ECO:0000313" key="2">
    <source>
        <dbReference type="Proteomes" id="UP001054945"/>
    </source>
</evidence>
<reference evidence="1 2" key="1">
    <citation type="submission" date="2021-06" db="EMBL/GenBank/DDBJ databases">
        <title>Caerostris extrusa draft genome.</title>
        <authorList>
            <person name="Kono N."/>
            <person name="Arakawa K."/>
        </authorList>
    </citation>
    <scope>NUCLEOTIDE SEQUENCE [LARGE SCALE GENOMIC DNA]</scope>
</reference>
<proteinExistence type="predicted"/>
<sequence length="113" mass="13460">MEKINHYASKQNSKSIDFASSLNISIKGIWLKEMTYPLPIRKLNSRSNEDRGSHQFMPTIHTELCCISGNDIYYPQCHHHDYESVLFLVRMEKKLRKSTKNTNLRRKMWNNSW</sequence>